<keyword evidence="1" id="KW-0540">Nuclease</keyword>
<evidence type="ECO:0000256" key="3">
    <source>
        <dbReference type="ARBA" id="ARBA00022839"/>
    </source>
</evidence>
<dbReference type="InterPro" id="IPR050535">
    <property type="entry name" value="DNA_Repair-Maintenance_Comp"/>
</dbReference>
<evidence type="ECO:0000256" key="2">
    <source>
        <dbReference type="ARBA" id="ARBA00022801"/>
    </source>
</evidence>
<dbReference type="InterPro" id="IPR029052">
    <property type="entry name" value="Metallo-depent_PP-like"/>
</dbReference>
<dbReference type="PANTHER" id="PTHR30337:SF0">
    <property type="entry name" value="NUCLEASE SBCCD SUBUNIT D"/>
    <property type="match status" value="1"/>
</dbReference>
<keyword evidence="2" id="KW-0378">Hydrolase</keyword>
<gene>
    <name evidence="5" type="ORF">S06H3_35939</name>
</gene>
<dbReference type="GO" id="GO:0004519">
    <property type="term" value="F:endonuclease activity"/>
    <property type="evidence" value="ECO:0007669"/>
    <property type="project" value="InterPro"/>
</dbReference>
<dbReference type="SUPFAM" id="SSF56300">
    <property type="entry name" value="Metallo-dependent phosphatases"/>
    <property type="match status" value="1"/>
</dbReference>
<dbReference type="Pfam" id="PF00149">
    <property type="entry name" value="Metallophos"/>
    <property type="match status" value="1"/>
</dbReference>
<dbReference type="InterPro" id="IPR004843">
    <property type="entry name" value="Calcineurin-like_PHP"/>
</dbReference>
<evidence type="ECO:0000313" key="5">
    <source>
        <dbReference type="EMBL" id="GAI26906.1"/>
    </source>
</evidence>
<dbReference type="InterPro" id="IPR041796">
    <property type="entry name" value="Mre11_N"/>
</dbReference>
<feature type="non-terminal residue" evidence="5">
    <location>
        <position position="261"/>
    </location>
</feature>
<dbReference type="Gene3D" id="3.60.21.10">
    <property type="match status" value="1"/>
</dbReference>
<reference evidence="5" key="1">
    <citation type="journal article" date="2014" name="Front. Microbiol.">
        <title>High frequency of phylogenetically diverse reductive dehalogenase-homologous genes in deep subseafloor sedimentary metagenomes.</title>
        <authorList>
            <person name="Kawai M."/>
            <person name="Futagami T."/>
            <person name="Toyoda A."/>
            <person name="Takaki Y."/>
            <person name="Nishi S."/>
            <person name="Hori S."/>
            <person name="Arai W."/>
            <person name="Tsubouchi T."/>
            <person name="Morono Y."/>
            <person name="Uchiyama I."/>
            <person name="Ito T."/>
            <person name="Fujiyama A."/>
            <person name="Inagaki F."/>
            <person name="Takami H."/>
        </authorList>
    </citation>
    <scope>NUCLEOTIDE SEQUENCE</scope>
    <source>
        <strain evidence="5">Expedition CK06-06</strain>
    </source>
</reference>
<dbReference type="CDD" id="cd00840">
    <property type="entry name" value="MPP_Mre11_N"/>
    <property type="match status" value="1"/>
</dbReference>
<sequence length="261" mass="28916">MKIIHFADLHLGVESYGRIDPASGLSSRLHDFLSALDQLVDYALENKVDLVLFCGDAYKSRDPSQTQQREFAKRIKRLSQSGIPILLLIGNHDLPNAIGRATTTEIFNTLAIKNVYVANHPDVYKIPTASGTIQIVSLPWLRRSALLSREDSKNLDFSQINQRMQQKLTNIIKTKAKKLDPKLPSLLAAHVWVSGAQIGSEAAMTIGQEHILLPSNVAHPAFDYVALGHIHRHQVLSQEPPVVYAGSLERLDFGDEGDDKG</sequence>
<dbReference type="GO" id="GO:0008408">
    <property type="term" value="F:3'-5' exonuclease activity"/>
    <property type="evidence" value="ECO:0007669"/>
    <property type="project" value="InterPro"/>
</dbReference>
<dbReference type="AlphaFoldDB" id="X1N9N2"/>
<evidence type="ECO:0000256" key="1">
    <source>
        <dbReference type="ARBA" id="ARBA00022722"/>
    </source>
</evidence>
<dbReference type="InterPro" id="IPR004593">
    <property type="entry name" value="SbcD"/>
</dbReference>
<name>X1N9N2_9ZZZZ</name>
<protein>
    <recommendedName>
        <fullName evidence="4">Calcineurin-like phosphoesterase domain-containing protein</fullName>
    </recommendedName>
</protein>
<dbReference type="NCBIfam" id="TIGR00619">
    <property type="entry name" value="sbcd"/>
    <property type="match status" value="1"/>
</dbReference>
<evidence type="ECO:0000259" key="4">
    <source>
        <dbReference type="Pfam" id="PF00149"/>
    </source>
</evidence>
<organism evidence="5">
    <name type="scientific">marine sediment metagenome</name>
    <dbReference type="NCBI Taxonomy" id="412755"/>
    <lineage>
        <taxon>unclassified sequences</taxon>
        <taxon>metagenomes</taxon>
        <taxon>ecological metagenomes</taxon>
    </lineage>
</organism>
<keyword evidence="3" id="KW-0269">Exonuclease</keyword>
<accession>X1N9N2</accession>
<proteinExistence type="predicted"/>
<comment type="caution">
    <text evidence="5">The sequence shown here is derived from an EMBL/GenBank/DDBJ whole genome shotgun (WGS) entry which is preliminary data.</text>
</comment>
<dbReference type="GO" id="GO:0006259">
    <property type="term" value="P:DNA metabolic process"/>
    <property type="evidence" value="ECO:0007669"/>
    <property type="project" value="InterPro"/>
</dbReference>
<dbReference type="EMBL" id="BARV01021722">
    <property type="protein sequence ID" value="GAI26906.1"/>
    <property type="molecule type" value="Genomic_DNA"/>
</dbReference>
<feature type="domain" description="Calcineurin-like phosphoesterase" evidence="4">
    <location>
        <begin position="1"/>
        <end position="232"/>
    </location>
</feature>
<dbReference type="PANTHER" id="PTHR30337">
    <property type="entry name" value="COMPONENT OF ATP-DEPENDENT DSDNA EXONUCLEASE"/>
    <property type="match status" value="1"/>
</dbReference>